<organism evidence="2 3">
    <name type="scientific">Peptoniphilus porci</name>
    <dbReference type="NCBI Taxonomy" id="2652280"/>
    <lineage>
        <taxon>Bacteria</taxon>
        <taxon>Bacillati</taxon>
        <taxon>Bacillota</taxon>
        <taxon>Tissierellia</taxon>
        <taxon>Tissierellales</taxon>
        <taxon>Peptoniphilaceae</taxon>
        <taxon>Peptoniphilus</taxon>
    </lineage>
</organism>
<dbReference type="GO" id="GO:0005829">
    <property type="term" value="C:cytosol"/>
    <property type="evidence" value="ECO:0007669"/>
    <property type="project" value="TreeGrafter"/>
</dbReference>
<keyword evidence="3" id="KW-1185">Reference proteome</keyword>
<gene>
    <name evidence="2" type="ORF">BIV18_01705</name>
</gene>
<comment type="similarity">
    <text evidence="1">Belongs to the RutC family.</text>
</comment>
<accession>A0A1U7LY54</accession>
<sequence>MKKIETEYSVRDGGHYTPGMIHNGTLYISGQLSHNPKTGKKPEGIKAQTKQALLNLELVLKNAGCTKNDVLFCRVYIPDVKLWGDLNEVYAEFFENHKPSRVVVPSNNLYDDCLVEIEAIAQVKE</sequence>
<dbReference type="Pfam" id="PF01042">
    <property type="entry name" value="Ribonuc_L-PSP"/>
    <property type="match status" value="1"/>
</dbReference>
<protein>
    <submittedName>
        <fullName evidence="2">Reactive intermediate/imine deaminase</fullName>
    </submittedName>
</protein>
<reference evidence="2 3" key="1">
    <citation type="journal article" date="2016" name="Appl. Environ. Microbiol.">
        <title>Function and Phylogeny of Bacterial Butyryl Coenzyme A:Acetate Transferases and Their Diversity in the Proximal Colon of Swine.</title>
        <authorList>
            <person name="Trachsel J."/>
            <person name="Bayles D.O."/>
            <person name="Looft T."/>
            <person name="Levine U.Y."/>
            <person name="Allen H.K."/>
        </authorList>
    </citation>
    <scope>NUCLEOTIDE SEQUENCE [LARGE SCALE GENOMIC DNA]</scope>
    <source>
        <strain evidence="2 3">35-6-1</strain>
    </source>
</reference>
<dbReference type="InterPro" id="IPR006175">
    <property type="entry name" value="YjgF/YER057c/UK114"/>
</dbReference>
<dbReference type="FunFam" id="3.30.1330.40:FF:000001">
    <property type="entry name" value="L-PSP family endoribonuclease"/>
    <property type="match status" value="1"/>
</dbReference>
<dbReference type="SUPFAM" id="SSF55298">
    <property type="entry name" value="YjgF-like"/>
    <property type="match status" value="1"/>
</dbReference>
<dbReference type="AlphaFoldDB" id="A0A1U7LY54"/>
<dbReference type="CDD" id="cd00448">
    <property type="entry name" value="YjgF_YER057c_UK114_family"/>
    <property type="match status" value="1"/>
</dbReference>
<evidence type="ECO:0000256" key="1">
    <source>
        <dbReference type="ARBA" id="ARBA00010552"/>
    </source>
</evidence>
<dbReference type="PANTHER" id="PTHR11803:SF58">
    <property type="entry name" value="PROTEIN HMF1-RELATED"/>
    <property type="match status" value="1"/>
</dbReference>
<evidence type="ECO:0000313" key="3">
    <source>
        <dbReference type="Proteomes" id="UP000187166"/>
    </source>
</evidence>
<dbReference type="GO" id="GO:0019239">
    <property type="term" value="F:deaminase activity"/>
    <property type="evidence" value="ECO:0007669"/>
    <property type="project" value="TreeGrafter"/>
</dbReference>
<dbReference type="Proteomes" id="UP000187166">
    <property type="component" value="Unassembled WGS sequence"/>
</dbReference>
<dbReference type="Gene3D" id="3.30.1330.40">
    <property type="entry name" value="RutC-like"/>
    <property type="match status" value="1"/>
</dbReference>
<comment type="caution">
    <text evidence="2">The sequence shown here is derived from an EMBL/GenBank/DDBJ whole genome shotgun (WGS) entry which is preliminary data.</text>
</comment>
<dbReference type="STRING" id="1465756.BIV18_01705"/>
<dbReference type="PANTHER" id="PTHR11803">
    <property type="entry name" value="2-IMINOBUTANOATE/2-IMINOPROPANOATE DEAMINASE RIDA"/>
    <property type="match status" value="1"/>
</dbReference>
<proteinExistence type="inferred from homology"/>
<evidence type="ECO:0000313" key="2">
    <source>
        <dbReference type="EMBL" id="OLR64350.1"/>
    </source>
</evidence>
<name>A0A1U7LY54_9FIRM</name>
<dbReference type="InterPro" id="IPR035959">
    <property type="entry name" value="RutC-like_sf"/>
</dbReference>
<dbReference type="EMBL" id="MJIH01000001">
    <property type="protein sequence ID" value="OLR64350.1"/>
    <property type="molecule type" value="Genomic_DNA"/>
</dbReference>